<feature type="domain" description="Amidohydrolase 3" evidence="3">
    <location>
        <begin position="410"/>
        <end position="527"/>
    </location>
</feature>
<dbReference type="AlphaFoldDB" id="A0A4Y9QUA8"/>
<dbReference type="InterPro" id="IPR032466">
    <property type="entry name" value="Metal_Hydrolase"/>
</dbReference>
<dbReference type="InterPro" id="IPR013108">
    <property type="entry name" value="Amidohydro_3"/>
</dbReference>
<dbReference type="Pfam" id="PF07969">
    <property type="entry name" value="Amidohydro_3"/>
    <property type="match status" value="2"/>
</dbReference>
<dbReference type="Gene3D" id="2.30.40.10">
    <property type="entry name" value="Urease, subunit C, domain 1"/>
    <property type="match status" value="1"/>
</dbReference>
<keyword evidence="2" id="KW-0378">Hydrolase</keyword>
<comment type="similarity">
    <text evidence="1">Belongs to the metallo-dependent hydrolases superfamily. NagA family.</text>
</comment>
<keyword evidence="5" id="KW-1185">Reference proteome</keyword>
<evidence type="ECO:0000256" key="2">
    <source>
        <dbReference type="ARBA" id="ARBA00022801"/>
    </source>
</evidence>
<dbReference type="OrthoDB" id="9775607at2"/>
<dbReference type="RefSeq" id="WP_135071945.1">
    <property type="nucleotide sequence ID" value="NZ_SPSB01000002.1"/>
</dbReference>
<dbReference type="SUPFAM" id="SSF51556">
    <property type="entry name" value="Metallo-dependent hydrolases"/>
    <property type="match status" value="1"/>
</dbReference>
<evidence type="ECO:0000256" key="1">
    <source>
        <dbReference type="ARBA" id="ARBA00010716"/>
    </source>
</evidence>
<organism evidence="4 5">
    <name type="scientific">Algoriphagus kandeliae</name>
    <dbReference type="NCBI Taxonomy" id="2562278"/>
    <lineage>
        <taxon>Bacteria</taxon>
        <taxon>Pseudomonadati</taxon>
        <taxon>Bacteroidota</taxon>
        <taxon>Cytophagia</taxon>
        <taxon>Cytophagales</taxon>
        <taxon>Cyclobacteriaceae</taxon>
        <taxon>Algoriphagus</taxon>
    </lineage>
</organism>
<evidence type="ECO:0000259" key="3">
    <source>
        <dbReference type="Pfam" id="PF07969"/>
    </source>
</evidence>
<dbReference type="InterPro" id="IPR011059">
    <property type="entry name" value="Metal-dep_hydrolase_composite"/>
</dbReference>
<dbReference type="EMBL" id="SPSB01000002">
    <property type="protein sequence ID" value="TFV95650.1"/>
    <property type="molecule type" value="Genomic_DNA"/>
</dbReference>
<dbReference type="Gene3D" id="3.20.20.140">
    <property type="entry name" value="Metal-dependent hydrolases"/>
    <property type="match status" value="2"/>
</dbReference>
<proteinExistence type="inferred from homology"/>
<dbReference type="PROSITE" id="PS51257">
    <property type="entry name" value="PROKAR_LIPOPROTEIN"/>
    <property type="match status" value="1"/>
</dbReference>
<dbReference type="SUPFAM" id="SSF51338">
    <property type="entry name" value="Composite domain of metallo-dependent hydrolases"/>
    <property type="match status" value="1"/>
</dbReference>
<evidence type="ECO:0000313" key="5">
    <source>
        <dbReference type="Proteomes" id="UP000297647"/>
    </source>
</evidence>
<evidence type="ECO:0000313" key="4">
    <source>
        <dbReference type="EMBL" id="TFV95650.1"/>
    </source>
</evidence>
<reference evidence="4 5" key="1">
    <citation type="submission" date="2019-03" db="EMBL/GenBank/DDBJ databases">
        <title>Algoriphagus sp. nov, a new strain isolated from root system soil of mangrove plant Kandelia.</title>
        <authorList>
            <person name="Yin Q."/>
            <person name="Wang K."/>
            <person name="Song Z."/>
        </authorList>
    </citation>
    <scope>NUCLEOTIDE SEQUENCE [LARGE SCALE GENOMIC DNA]</scope>
    <source>
        <strain evidence="4 5">XY-J91</strain>
    </source>
</reference>
<accession>A0A4Y9QUA8</accession>
<dbReference type="PANTHER" id="PTHR11113:SF14">
    <property type="entry name" value="N-ACETYLGLUCOSAMINE-6-PHOSPHATE DEACETYLASE"/>
    <property type="match status" value="1"/>
</dbReference>
<dbReference type="PANTHER" id="PTHR11113">
    <property type="entry name" value="N-ACETYLGLUCOSAMINE-6-PHOSPHATE DEACETYLASE"/>
    <property type="match status" value="1"/>
</dbReference>
<dbReference type="GO" id="GO:0008448">
    <property type="term" value="F:N-acetylglucosamine-6-phosphate deacetylase activity"/>
    <property type="evidence" value="ECO:0007669"/>
    <property type="project" value="TreeGrafter"/>
</dbReference>
<gene>
    <name evidence="4" type="ORF">E4S40_05360</name>
</gene>
<comment type="caution">
    <text evidence="4">The sequence shown here is derived from an EMBL/GenBank/DDBJ whole genome shotgun (WGS) entry which is preliminary data.</text>
</comment>
<feature type="domain" description="Amidohydrolase 3" evidence="3">
    <location>
        <begin position="65"/>
        <end position="194"/>
    </location>
</feature>
<protein>
    <recommendedName>
        <fullName evidence="3">Amidohydrolase 3 domain-containing protein</fullName>
    </recommendedName>
</protein>
<dbReference type="GO" id="GO:0006046">
    <property type="term" value="P:N-acetylglucosamine catabolic process"/>
    <property type="evidence" value="ECO:0007669"/>
    <property type="project" value="TreeGrafter"/>
</dbReference>
<dbReference type="Proteomes" id="UP000297647">
    <property type="component" value="Unassembled WGS sequence"/>
</dbReference>
<sequence>MKKHYLLLFISAILFSCNQEPPADYLIQNGTIIDGLGNPAIKADLLIRNGKMELVTRGKDVSATETIDATGLIISPGFIDVHNHSDESINDPAKRLNEGFIRQGVTTIVGGPDGRWAPATLKELISAYDSLGIGTNVAFYVGHNGIRRTVMKEDQQRKPTSAELNQMKALVREGMEMGAVGLSTGLMYTPGTFSETEEVIELAKEVQPYKGIYDSHVRNPVQAFVQSHAEVIEIATAANITGKLGHLKAVGLHNEGAITDVIEMVERSRVNGLNIVSDQYPYNGAQTAILEEIIVVPSTLKEDQIIDSLWMAGQKEKAQDIVKNILADPEKRALIKETSENGENGGFAWLKATGYSSIRVTNSTDHPELVGKYLSQIADEKNVDGFDLVCDLIISSKERVSVTLGGINENDVQTLLKQPWNMVASDGAYAENSTESGGHPRSTGTFTRVLGHYVRDLKVLPIEEAIRKMTSFPADVIGFKNRGRIQNGLPADITIFNPETIIDNSTFEKPNLYSSGVVHVFVNGIPVLLNEEMTGNAPGYYLNRKTEANIK</sequence>
<name>A0A4Y9QUA8_9BACT</name>